<evidence type="ECO:0000313" key="4">
    <source>
        <dbReference type="Proteomes" id="UP000037432"/>
    </source>
</evidence>
<dbReference type="Proteomes" id="UP000037432">
    <property type="component" value="Unassembled WGS sequence"/>
</dbReference>
<evidence type="ECO:0000256" key="2">
    <source>
        <dbReference type="ARBA" id="ARBA00022833"/>
    </source>
</evidence>
<evidence type="ECO:0000256" key="1">
    <source>
        <dbReference type="ARBA" id="ARBA00022723"/>
    </source>
</evidence>
<comment type="caution">
    <text evidence="3">The sequence shown here is derived from an EMBL/GenBank/DDBJ whole genome shotgun (WGS) entry which is preliminary data.</text>
</comment>
<dbReference type="Gene3D" id="3.40.50.300">
    <property type="entry name" value="P-loop containing nucleotide triphosphate hydrolases"/>
    <property type="match status" value="1"/>
</dbReference>
<dbReference type="EMBL" id="LFNT01000006">
    <property type="protein sequence ID" value="KMS75686.1"/>
    <property type="molecule type" value="Genomic_DNA"/>
</dbReference>
<dbReference type="PROSITE" id="PS01306">
    <property type="entry name" value="UPF0054"/>
    <property type="match status" value="1"/>
</dbReference>
<organism evidence="3 4">
    <name type="scientific">Streptomyces viridochromogenes</name>
    <dbReference type="NCBI Taxonomy" id="1938"/>
    <lineage>
        <taxon>Bacteria</taxon>
        <taxon>Bacillati</taxon>
        <taxon>Actinomycetota</taxon>
        <taxon>Actinomycetes</taxon>
        <taxon>Kitasatosporales</taxon>
        <taxon>Streptomycetaceae</taxon>
        <taxon>Streptomyces</taxon>
    </lineage>
</organism>
<keyword evidence="1" id="KW-0479">Metal-binding</keyword>
<sequence>MSDEPYVREHLDKLAEIIWTKAKHAPTHLLGYDHWIHAVASYFFAFEHACVRPLLAAGTTVVVDNWFYKFVLRISLASGKELATVLSCFEGLLEPDTVFYLDVTAEKSAARKGEFSWAETGSTAKDRPSREQEMANFVVYQNLLREGYGPFLEKENWKAVDPGDATAEQVAKLLVVSV</sequence>
<dbReference type="SUPFAM" id="SSF52540">
    <property type="entry name" value="P-loop containing nucleoside triphosphate hydrolases"/>
    <property type="match status" value="1"/>
</dbReference>
<accession>A0A0J7ZI29</accession>
<dbReference type="GO" id="GO:0046872">
    <property type="term" value="F:metal ion binding"/>
    <property type="evidence" value="ECO:0007669"/>
    <property type="project" value="UniProtKB-KW"/>
</dbReference>
<keyword evidence="2" id="KW-0862">Zinc</keyword>
<dbReference type="PATRIC" id="fig|1938.3.peg.5873"/>
<dbReference type="AlphaFoldDB" id="A0A0J7ZI29"/>
<protein>
    <recommendedName>
        <fullName evidence="5">Thymidylate kinase</fullName>
    </recommendedName>
</protein>
<reference evidence="3 4" key="1">
    <citation type="submission" date="2015-06" db="EMBL/GenBank/DDBJ databases">
        <authorList>
            <person name="Ju K.-S."/>
            <person name="Doroghazi J.R."/>
            <person name="Metcalf W.W."/>
        </authorList>
    </citation>
    <scope>NUCLEOTIDE SEQUENCE [LARGE SCALE GENOMIC DNA]</scope>
    <source>
        <strain evidence="3 4">NRRL 3414</strain>
    </source>
</reference>
<dbReference type="InterPro" id="IPR027417">
    <property type="entry name" value="P-loop_NTPase"/>
</dbReference>
<name>A0A0J7ZI29_STRVR</name>
<gene>
    <name evidence="3" type="ORF">ACM01_07795</name>
</gene>
<proteinExistence type="predicted"/>
<evidence type="ECO:0008006" key="5">
    <source>
        <dbReference type="Google" id="ProtNLM"/>
    </source>
</evidence>
<evidence type="ECO:0000313" key="3">
    <source>
        <dbReference type="EMBL" id="KMS75686.1"/>
    </source>
</evidence>
<dbReference type="InterPro" id="IPR020549">
    <property type="entry name" value="YbeY_CS"/>
</dbReference>